<evidence type="ECO:0000256" key="2">
    <source>
        <dbReference type="ARBA" id="ARBA00022741"/>
    </source>
</evidence>
<evidence type="ECO:0000256" key="4">
    <source>
        <dbReference type="PIRSR" id="PIRSR606689-1"/>
    </source>
</evidence>
<evidence type="ECO:0000256" key="3">
    <source>
        <dbReference type="ARBA" id="ARBA00023134"/>
    </source>
</evidence>
<proteinExistence type="inferred from homology"/>
<dbReference type="InterPro" id="IPR005225">
    <property type="entry name" value="Small_GTP-bd"/>
</dbReference>
<comment type="similarity">
    <text evidence="1 6">Belongs to the small GTPase superfamily. Arf family.</text>
</comment>
<dbReference type="InterPro" id="IPR006689">
    <property type="entry name" value="Small_GTPase_ARF/SAR"/>
</dbReference>
<dbReference type="Pfam" id="PF00025">
    <property type="entry name" value="Arf"/>
    <property type="match status" value="1"/>
</dbReference>
<keyword evidence="3 4" id="KW-0342">GTP-binding</keyword>
<dbReference type="Proteomes" id="UP001149090">
    <property type="component" value="Unassembled WGS sequence"/>
</dbReference>
<accession>A0A9Q0R4E3</accession>
<feature type="binding site" evidence="4">
    <location>
        <begin position="20"/>
        <end position="27"/>
    </location>
    <ligand>
        <name>GTP</name>
        <dbReference type="ChEBI" id="CHEBI:37565"/>
    </ligand>
</feature>
<keyword evidence="5" id="KW-0479">Metal-binding</keyword>
<evidence type="ECO:0000313" key="8">
    <source>
        <dbReference type="Proteomes" id="UP001149090"/>
    </source>
</evidence>
<feature type="binding site" evidence="5">
    <location>
        <position position="44"/>
    </location>
    <ligand>
        <name>Mg(2+)</name>
        <dbReference type="ChEBI" id="CHEBI:18420"/>
    </ligand>
</feature>
<dbReference type="FunFam" id="3.40.50.300:FF:001166">
    <property type="entry name" value="ADP-ribosylation factor D"/>
    <property type="match status" value="1"/>
</dbReference>
<dbReference type="CDD" id="cd00878">
    <property type="entry name" value="Arf_Arl"/>
    <property type="match status" value="1"/>
</dbReference>
<organism evidence="7 8">
    <name type="scientific">Anaeramoeba ignava</name>
    <name type="common">Anaerobic marine amoeba</name>
    <dbReference type="NCBI Taxonomy" id="1746090"/>
    <lineage>
        <taxon>Eukaryota</taxon>
        <taxon>Metamonada</taxon>
        <taxon>Anaeramoebidae</taxon>
        <taxon>Anaeramoeba</taxon>
    </lineage>
</organism>
<evidence type="ECO:0000313" key="7">
    <source>
        <dbReference type="EMBL" id="KAJ5066789.1"/>
    </source>
</evidence>
<evidence type="ECO:0000256" key="6">
    <source>
        <dbReference type="RuleBase" id="RU003925"/>
    </source>
</evidence>
<protein>
    <submittedName>
        <fullName evidence="7">Adp-ribosylation factor f-related</fullName>
    </submittedName>
</protein>
<gene>
    <name evidence="7" type="ORF">M0811_03133</name>
</gene>
<dbReference type="PRINTS" id="PR00328">
    <property type="entry name" value="SAR1GTPBP"/>
</dbReference>
<dbReference type="GO" id="GO:0005525">
    <property type="term" value="F:GTP binding"/>
    <property type="evidence" value="ECO:0007669"/>
    <property type="project" value="UniProtKB-KW"/>
</dbReference>
<feature type="binding site" evidence="4">
    <location>
        <begin position="122"/>
        <end position="125"/>
    </location>
    <ligand>
        <name>GTP</name>
        <dbReference type="ChEBI" id="CHEBI:37565"/>
    </ligand>
</feature>
<feature type="binding site" evidence="5">
    <location>
        <position position="27"/>
    </location>
    <ligand>
        <name>Mg(2+)</name>
        <dbReference type="ChEBI" id="CHEBI:18420"/>
    </ligand>
</feature>
<dbReference type="PANTHER" id="PTHR11711">
    <property type="entry name" value="ADP RIBOSYLATION FACTOR-RELATED"/>
    <property type="match status" value="1"/>
</dbReference>
<dbReference type="NCBIfam" id="TIGR00231">
    <property type="entry name" value="small_GTP"/>
    <property type="match status" value="1"/>
</dbReference>
<dbReference type="InterPro" id="IPR024156">
    <property type="entry name" value="Small_GTPase_ARF"/>
</dbReference>
<dbReference type="GO" id="GO:0003924">
    <property type="term" value="F:GTPase activity"/>
    <property type="evidence" value="ECO:0007669"/>
    <property type="project" value="InterPro"/>
</dbReference>
<dbReference type="SUPFAM" id="SSF52540">
    <property type="entry name" value="P-loop containing nucleoside triphosphate hydrolases"/>
    <property type="match status" value="1"/>
</dbReference>
<keyword evidence="2 4" id="KW-0547">Nucleotide-binding</keyword>
<keyword evidence="8" id="KW-1185">Reference proteome</keyword>
<dbReference type="Gene3D" id="3.40.50.300">
    <property type="entry name" value="P-loop containing nucleotide triphosphate hydrolases"/>
    <property type="match status" value="1"/>
</dbReference>
<feature type="binding site" evidence="4">
    <location>
        <position position="66"/>
    </location>
    <ligand>
        <name>GTP</name>
        <dbReference type="ChEBI" id="CHEBI:37565"/>
    </ligand>
</feature>
<dbReference type="GO" id="GO:0046872">
    <property type="term" value="F:metal ion binding"/>
    <property type="evidence" value="ECO:0007669"/>
    <property type="project" value="UniProtKB-KW"/>
</dbReference>
<reference evidence="7" key="1">
    <citation type="submission" date="2022-10" db="EMBL/GenBank/DDBJ databases">
        <title>Novel sulphate-reducing endosymbionts in the free-living metamonad Anaeramoeba.</title>
        <authorList>
            <person name="Jerlstrom-Hultqvist J."/>
            <person name="Cepicka I."/>
            <person name="Gallot-Lavallee L."/>
            <person name="Salas-Leiva D."/>
            <person name="Curtis B.A."/>
            <person name="Zahonova K."/>
            <person name="Pipaliya S."/>
            <person name="Dacks J."/>
            <person name="Roger A.J."/>
        </authorList>
    </citation>
    <scope>NUCLEOTIDE SEQUENCE</scope>
    <source>
        <strain evidence="7">BMAN</strain>
    </source>
</reference>
<dbReference type="OrthoDB" id="2011769at2759"/>
<comment type="caution">
    <text evidence="7">The sequence shown here is derived from an EMBL/GenBank/DDBJ whole genome shotgun (WGS) entry which is preliminary data.</text>
</comment>
<sequence length="177" mass="19895">MGVCESCMKKADPFNIIMFGLSGGGKTSILYKLKTGTTVEPAITSGANNEIIKVENTEFHIWDIAGNESSQSNWKFFCNFPQAIVYVVDSTDSQKILKGKEEMRKIVFQPDFNKLPLLVFGNKSDDQNSIPINQVMELLSLNEIQDRQWFLQKSSSVSGEGLFEGLKWLSDILKMNN</sequence>
<dbReference type="OMA" id="LIDQMCL"/>
<keyword evidence="5" id="KW-0460">Magnesium</keyword>
<dbReference type="SMART" id="SM00178">
    <property type="entry name" value="SAR"/>
    <property type="match status" value="1"/>
</dbReference>
<dbReference type="EMBL" id="JAPDFW010000136">
    <property type="protein sequence ID" value="KAJ5066789.1"/>
    <property type="molecule type" value="Genomic_DNA"/>
</dbReference>
<dbReference type="SMART" id="SM00177">
    <property type="entry name" value="ARF"/>
    <property type="match status" value="1"/>
</dbReference>
<name>A0A9Q0R4E3_ANAIG</name>
<dbReference type="InterPro" id="IPR027417">
    <property type="entry name" value="P-loop_NTPase"/>
</dbReference>
<dbReference type="AlphaFoldDB" id="A0A9Q0R4E3"/>
<evidence type="ECO:0000256" key="1">
    <source>
        <dbReference type="ARBA" id="ARBA00010290"/>
    </source>
</evidence>
<dbReference type="PROSITE" id="PS51417">
    <property type="entry name" value="ARF"/>
    <property type="match status" value="1"/>
</dbReference>
<evidence type="ECO:0000256" key="5">
    <source>
        <dbReference type="PIRSR" id="PIRSR606689-2"/>
    </source>
</evidence>